<dbReference type="InterPro" id="IPR026888">
    <property type="entry name" value="AcetylCoA_hyd_C"/>
</dbReference>
<keyword evidence="6" id="KW-1185">Reference proteome</keyword>
<dbReference type="AlphaFoldDB" id="A0A2X4PIY0"/>
<dbReference type="Gene3D" id="3.40.1080.10">
    <property type="entry name" value="Glutaconate Coenzyme A-transferase"/>
    <property type="match status" value="1"/>
</dbReference>
<sequence>MKNSYQSKVVSALEAVKHIPNDSLVVMGHAAAVPQLCSQAIADNYQQYSNVRIYHMLCLGNAPYTAPEMQGHITHVTNFVGGNTRQAVAEGRADFFPAFFYDVPRYFRNGLLPVDVAVIQVSEPNEEGYCSFGLSCDYTKPAAECAKMVIAEVNKQMPFVGGDNFIHVDQIDYIVEADYPLYEIPLPKIGEVEQAIGANVASLIPDGATLQLGIGAIPDAVLVFLGEKKDLGIHTEMFSDGVLQLVKDGVITNQVKPIHKGKLTATFLMGTKALYDFVDHNPDVDLAPVDWVNNPTTVMQLDKIISINSCIEVDLMGQVASETIGLTQFSGTGGQVDYVRGAAMADHGVSIMAMPSTAKKGTTSRIVSLLAAGSAVTTSRCDVDYVVTEYGIAHLRGKSLKERAKALIAVAHPQFRSDLEAEFAKRFPMA</sequence>
<dbReference type="GO" id="GO:0008775">
    <property type="term" value="F:acetate CoA-transferase activity"/>
    <property type="evidence" value="ECO:0007669"/>
    <property type="project" value="InterPro"/>
</dbReference>
<evidence type="ECO:0000259" key="3">
    <source>
        <dbReference type="Pfam" id="PF02550"/>
    </source>
</evidence>
<dbReference type="Pfam" id="PF02550">
    <property type="entry name" value="AcetylCoA_hydro"/>
    <property type="match status" value="1"/>
</dbReference>
<dbReference type="PANTHER" id="PTHR21432:SF20">
    <property type="entry name" value="ACETYL-COA HYDROLASE"/>
    <property type="match status" value="1"/>
</dbReference>
<dbReference type="Proteomes" id="UP000249300">
    <property type="component" value="Chromosome 1"/>
</dbReference>
<dbReference type="Pfam" id="PF13336">
    <property type="entry name" value="AcetylCoA_hyd_C"/>
    <property type="match status" value="1"/>
</dbReference>
<name>A0A2X4PIY0_9PORP</name>
<dbReference type="SUPFAM" id="SSF100950">
    <property type="entry name" value="NagB/RpiA/CoA transferase-like"/>
    <property type="match status" value="2"/>
</dbReference>
<evidence type="ECO:0000259" key="4">
    <source>
        <dbReference type="Pfam" id="PF13336"/>
    </source>
</evidence>
<evidence type="ECO:0000256" key="2">
    <source>
        <dbReference type="ARBA" id="ARBA00022679"/>
    </source>
</evidence>
<reference evidence="5 6" key="1">
    <citation type="submission" date="2018-06" db="EMBL/GenBank/DDBJ databases">
        <authorList>
            <consortium name="Pathogen Informatics"/>
            <person name="Doyle S."/>
        </authorList>
    </citation>
    <scope>NUCLEOTIDE SEQUENCE [LARGE SCALE GENOMIC DNA]</scope>
    <source>
        <strain evidence="5 6">NCTC12858</strain>
    </source>
</reference>
<proteinExistence type="inferred from homology"/>
<dbReference type="InterPro" id="IPR046433">
    <property type="entry name" value="ActCoA_hydro"/>
</dbReference>
<feature type="domain" description="Acetyl-CoA hydrolase/transferase N-terminal" evidence="3">
    <location>
        <begin position="2"/>
        <end position="178"/>
    </location>
</feature>
<dbReference type="KEGG" id="pcre:NCTC12858_01803"/>
<protein>
    <submittedName>
        <fullName evidence="5">Propionyl-CoA:succinate CoA transferase</fullName>
        <ecNumber evidence="5">2.8.3.-</ecNumber>
    </submittedName>
</protein>
<dbReference type="RefSeq" id="WP_042226081.1">
    <property type="nucleotide sequence ID" value="NZ_LS483447.1"/>
</dbReference>
<organism evidence="5 6">
    <name type="scientific">Porphyromonas crevioricanis</name>
    <dbReference type="NCBI Taxonomy" id="393921"/>
    <lineage>
        <taxon>Bacteria</taxon>
        <taxon>Pseudomonadati</taxon>
        <taxon>Bacteroidota</taxon>
        <taxon>Bacteroidia</taxon>
        <taxon>Bacteroidales</taxon>
        <taxon>Porphyromonadaceae</taxon>
        <taxon>Porphyromonas</taxon>
    </lineage>
</organism>
<dbReference type="InterPro" id="IPR003702">
    <property type="entry name" value="ActCoA_hydro_N"/>
</dbReference>
<accession>A0A2X4PIY0</accession>
<dbReference type="EMBL" id="LS483447">
    <property type="protein sequence ID" value="SQH73924.1"/>
    <property type="molecule type" value="Genomic_DNA"/>
</dbReference>
<gene>
    <name evidence="5" type="primary">scpC_3</name>
    <name evidence="5" type="ORF">NCTC12858_01803</name>
</gene>
<evidence type="ECO:0000256" key="1">
    <source>
        <dbReference type="ARBA" id="ARBA00009632"/>
    </source>
</evidence>
<dbReference type="GO" id="GO:0006083">
    <property type="term" value="P:acetate metabolic process"/>
    <property type="evidence" value="ECO:0007669"/>
    <property type="project" value="InterPro"/>
</dbReference>
<dbReference type="Gene3D" id="3.40.1080.20">
    <property type="entry name" value="Acetyl-CoA hydrolase/transferase C-terminal domain"/>
    <property type="match status" value="1"/>
</dbReference>
<feature type="domain" description="Acetyl-CoA hydrolase/transferase C-terminal" evidence="4">
    <location>
        <begin position="270"/>
        <end position="422"/>
    </location>
</feature>
<dbReference type="InterPro" id="IPR037171">
    <property type="entry name" value="NagB/RpiA_transferase-like"/>
</dbReference>
<keyword evidence="2 5" id="KW-0808">Transferase</keyword>
<dbReference type="EC" id="2.8.3.-" evidence="5"/>
<dbReference type="PANTHER" id="PTHR21432">
    <property type="entry name" value="ACETYL-COA HYDROLASE-RELATED"/>
    <property type="match status" value="1"/>
</dbReference>
<dbReference type="InterPro" id="IPR038460">
    <property type="entry name" value="AcetylCoA_hyd_C_sf"/>
</dbReference>
<dbReference type="Gene3D" id="3.30.750.70">
    <property type="entry name" value="4-hydroxybutyrate coenzyme like domains"/>
    <property type="match status" value="1"/>
</dbReference>
<comment type="similarity">
    <text evidence="1">Belongs to the acetyl-CoA hydrolase/transferase family.</text>
</comment>
<evidence type="ECO:0000313" key="6">
    <source>
        <dbReference type="Proteomes" id="UP000249300"/>
    </source>
</evidence>
<evidence type="ECO:0000313" key="5">
    <source>
        <dbReference type="EMBL" id="SQH73924.1"/>
    </source>
</evidence>